<dbReference type="GO" id="GO:0016020">
    <property type="term" value="C:membrane"/>
    <property type="evidence" value="ECO:0007669"/>
    <property type="project" value="TreeGrafter"/>
</dbReference>
<evidence type="ECO:0000313" key="4">
    <source>
        <dbReference type="EMBL" id="KAE8965090.1"/>
    </source>
</evidence>
<name>A0A6A3H727_9STRA</name>
<feature type="coiled-coil region" evidence="1">
    <location>
        <begin position="370"/>
        <end position="404"/>
    </location>
</feature>
<dbReference type="Proteomes" id="UP000429607">
    <property type="component" value="Unassembled WGS sequence"/>
</dbReference>
<feature type="domain" description="GED" evidence="3">
    <location>
        <begin position="320"/>
        <end position="405"/>
    </location>
</feature>
<dbReference type="GO" id="GO:0005525">
    <property type="term" value="F:GTP binding"/>
    <property type="evidence" value="ECO:0007669"/>
    <property type="project" value="InterPro"/>
</dbReference>
<dbReference type="InterPro" id="IPR003130">
    <property type="entry name" value="GED"/>
</dbReference>
<dbReference type="EMBL" id="QXFV01005399">
    <property type="protein sequence ID" value="KAE8965090.1"/>
    <property type="molecule type" value="Genomic_DNA"/>
</dbReference>
<dbReference type="Gene3D" id="1.20.120.1240">
    <property type="entry name" value="Dynamin, middle domain"/>
    <property type="match status" value="1"/>
</dbReference>
<evidence type="ECO:0000259" key="3">
    <source>
        <dbReference type="PROSITE" id="PS51388"/>
    </source>
</evidence>
<evidence type="ECO:0000313" key="5">
    <source>
        <dbReference type="Proteomes" id="UP000429607"/>
    </source>
</evidence>
<sequence length="405" mass="46536">DNIRRSLPKVITEISTRMAETQKELLRLGTPLESQGAQRQQFGKWAEQYLRLMEAAMGGQYELLPPPNKRRRLSDEEKTSEPNARLRAALRVEEEVFRKAITKAKRQIVNTKTQEEVEVGDAVQVKIGGHWHDGHVEQVNGSDIVCKEHSSTWRAKEYWRLDERPMMKEFIQANRGDELAIFPSYQVFCNLFRQCVDKWDPPTRELVRVYHDQTKLVSGYVADEFNAATRVVQFIKATAAKVLDEVVENASQEVTTLLRAECRPYTQDERLFTELDQERLRDVQAQVKSVVHTDANGRVALREVMNAVASGVLTTKDREVVEMQVALRAYLDVAVPRFVDAIPMRLNDLILRAFTAEMTSELNSLTDDKLTRLMQDSEQKMTERQQLKEELACLASAKREIELVC</sequence>
<dbReference type="PROSITE" id="PS51388">
    <property type="entry name" value="GED"/>
    <property type="match status" value="1"/>
</dbReference>
<dbReference type="Pfam" id="PF02212">
    <property type="entry name" value="GED"/>
    <property type="match status" value="1"/>
</dbReference>
<protein>
    <recommendedName>
        <fullName evidence="3">GED domain-containing protein</fullName>
    </recommendedName>
</protein>
<gene>
    <name evidence="4" type="ORF">PR001_g28835</name>
</gene>
<dbReference type="PANTHER" id="PTHR11566">
    <property type="entry name" value="DYNAMIN"/>
    <property type="match status" value="1"/>
</dbReference>
<dbReference type="GO" id="GO:0005874">
    <property type="term" value="C:microtubule"/>
    <property type="evidence" value="ECO:0007669"/>
    <property type="project" value="TreeGrafter"/>
</dbReference>
<keyword evidence="1" id="KW-0175">Coiled coil</keyword>
<dbReference type="AlphaFoldDB" id="A0A6A3H727"/>
<dbReference type="GO" id="GO:0008017">
    <property type="term" value="F:microtubule binding"/>
    <property type="evidence" value="ECO:0007669"/>
    <property type="project" value="TreeGrafter"/>
</dbReference>
<comment type="caution">
    <text evidence="4">The sequence shown here is derived from an EMBL/GenBank/DDBJ whole genome shotgun (WGS) entry which is preliminary data.</text>
</comment>
<dbReference type="Pfam" id="PF01031">
    <property type="entry name" value="Dynamin_M"/>
    <property type="match status" value="1"/>
</dbReference>
<dbReference type="InterPro" id="IPR000375">
    <property type="entry name" value="Dynamin_stalk"/>
</dbReference>
<evidence type="ECO:0000256" key="1">
    <source>
        <dbReference type="SAM" id="Coils"/>
    </source>
</evidence>
<dbReference type="InterPro" id="IPR020850">
    <property type="entry name" value="GED_dom"/>
</dbReference>
<feature type="non-terminal residue" evidence="4">
    <location>
        <position position="1"/>
    </location>
</feature>
<proteinExistence type="predicted"/>
<reference evidence="4 5" key="1">
    <citation type="submission" date="2018-09" db="EMBL/GenBank/DDBJ databases">
        <title>Genomic investigation of the strawberry pathogen Phytophthora fragariae indicates pathogenicity is determined by transcriptional variation in three key races.</title>
        <authorList>
            <person name="Adams T.M."/>
            <person name="Armitage A.D."/>
            <person name="Sobczyk M.K."/>
            <person name="Bates H.J."/>
            <person name="Dunwell J.M."/>
            <person name="Nellist C.F."/>
            <person name="Harrison R.J."/>
        </authorList>
    </citation>
    <scope>NUCLEOTIDE SEQUENCE [LARGE SCALE GENOMIC DNA]</scope>
    <source>
        <strain evidence="4 5">SCRP249</strain>
    </source>
</reference>
<evidence type="ECO:0000256" key="2">
    <source>
        <dbReference type="SAM" id="MobiDB-lite"/>
    </source>
</evidence>
<dbReference type="PANTHER" id="PTHR11566:SF21">
    <property type="entry name" value="DYNAMIN RELATED PROTEIN 1, ISOFORM A"/>
    <property type="match status" value="1"/>
</dbReference>
<dbReference type="InterPro" id="IPR022812">
    <property type="entry name" value="Dynamin"/>
</dbReference>
<accession>A0A6A3H727</accession>
<dbReference type="GO" id="GO:0005737">
    <property type="term" value="C:cytoplasm"/>
    <property type="evidence" value="ECO:0007669"/>
    <property type="project" value="TreeGrafter"/>
</dbReference>
<feature type="region of interest" description="Disordered" evidence="2">
    <location>
        <begin position="61"/>
        <end position="83"/>
    </location>
</feature>
<organism evidence="4 5">
    <name type="scientific">Phytophthora rubi</name>
    <dbReference type="NCBI Taxonomy" id="129364"/>
    <lineage>
        <taxon>Eukaryota</taxon>
        <taxon>Sar</taxon>
        <taxon>Stramenopiles</taxon>
        <taxon>Oomycota</taxon>
        <taxon>Peronosporomycetes</taxon>
        <taxon>Peronosporales</taxon>
        <taxon>Peronosporaceae</taxon>
        <taxon>Phytophthora</taxon>
    </lineage>
</organism>
<dbReference type="GO" id="GO:0003924">
    <property type="term" value="F:GTPase activity"/>
    <property type="evidence" value="ECO:0007669"/>
    <property type="project" value="InterPro"/>
</dbReference>